<comment type="catalytic activity">
    <reaction evidence="5">
        <text>L-ornithine = L-proline + NH4(+)</text>
        <dbReference type="Rhea" id="RHEA:24368"/>
        <dbReference type="ChEBI" id="CHEBI:28938"/>
        <dbReference type="ChEBI" id="CHEBI:46911"/>
        <dbReference type="ChEBI" id="CHEBI:60039"/>
        <dbReference type="EC" id="4.3.1.12"/>
    </reaction>
</comment>
<gene>
    <name evidence="14" type="ORF">GQS65_03995</name>
</gene>
<evidence type="ECO:0000256" key="3">
    <source>
        <dbReference type="ARBA" id="ARBA00023027"/>
    </source>
</evidence>
<sequence length="422" mass="45540">MTVSRVVELEGHIIDSGMMQACFGIVMDLDGQFDVEEFRVGRSKTEESYCRMTVLADDPATLRSIVHELHQHGANPADPQDAEVTAAPADRVVPPGFYSTTNHPTEVRYEGEWLPVERIEMDCAVVVHPADEVGANAATDDGPQERPWAETKVLNAVSEGDLVVTGETGIRVHPPERPREKRAFGFMQGGVSAERPSESTIAQIAEELQHVKDDGGDVLVVAGPAVIHTGAREALAELVREGYVDMLSAGNGFAVHDLERDRYGTSLGMDTETLDHPRKGHKHHIYTISEVIRAGGIRAAVADGLVDSGVMYECIENDVDYVLAGSIRDDGPLPDTITDAVEAQNALREQAHEADMVMMLSTLLHSVAVGNCLPSTTRVVCVDINPATVTQLLDRGSAQAVGMVTDVGTFLPTLADYVLTRS</sequence>
<evidence type="ECO:0000256" key="4">
    <source>
        <dbReference type="ARBA" id="ARBA00023239"/>
    </source>
</evidence>
<dbReference type="Pfam" id="PF21570">
    <property type="entry name" value="ArgZ-like_C_2nd"/>
    <property type="match status" value="1"/>
</dbReference>
<evidence type="ECO:0000313" key="15">
    <source>
        <dbReference type="Proteomes" id="UP000451471"/>
    </source>
</evidence>
<dbReference type="GO" id="GO:0008473">
    <property type="term" value="F:ornithine cyclodeaminase activity"/>
    <property type="evidence" value="ECO:0007669"/>
    <property type="project" value="UniProtKB-EC"/>
</dbReference>
<evidence type="ECO:0000256" key="2">
    <source>
        <dbReference type="ARBA" id="ARBA00022741"/>
    </source>
</evidence>
<name>A0A6B0GGJ9_9EURY</name>
<evidence type="ECO:0000256" key="1">
    <source>
        <dbReference type="ARBA" id="ARBA00001911"/>
    </source>
</evidence>
<keyword evidence="3" id="KW-0520">NAD</keyword>
<feature type="domain" description="LOR/SDH bifunctional enzyme conserved" evidence="11">
    <location>
        <begin position="5"/>
        <end position="103"/>
    </location>
</feature>
<dbReference type="OrthoDB" id="64170at2157"/>
<evidence type="ECO:0000256" key="7">
    <source>
        <dbReference type="ARBA" id="ARBA00061348"/>
    </source>
</evidence>
<dbReference type="NCBIfam" id="TIGR00300">
    <property type="entry name" value="TIGR00300 family protein"/>
    <property type="match status" value="1"/>
</dbReference>
<dbReference type="RefSeq" id="WP_158203387.1">
    <property type="nucleotide sequence ID" value="NZ_WSZK01000009.1"/>
</dbReference>
<dbReference type="CDD" id="cd12144">
    <property type="entry name" value="SDH_N_domain"/>
    <property type="match status" value="1"/>
</dbReference>
<comment type="cofactor">
    <cofactor evidence="1">
        <name>NAD(+)</name>
        <dbReference type="ChEBI" id="CHEBI:57540"/>
    </cofactor>
</comment>
<evidence type="ECO:0000259" key="12">
    <source>
        <dbReference type="Pfam" id="PF21570"/>
    </source>
</evidence>
<dbReference type="InterPro" id="IPR005239">
    <property type="entry name" value="ArgZ/ArgE-like"/>
</dbReference>
<comment type="function">
    <text evidence="6">Catalyzes the conversion of ornithine to proline, with the release of ammonia.</text>
</comment>
<accession>A0A6B0GGJ9</accession>
<evidence type="ECO:0000259" key="11">
    <source>
        <dbReference type="Pfam" id="PF04455"/>
    </source>
</evidence>
<evidence type="ECO:0000256" key="8">
    <source>
        <dbReference type="ARBA" id="ARBA00066346"/>
    </source>
</evidence>
<dbReference type="EC" id="4.3.1.12" evidence="8"/>
<dbReference type="InterPro" id="IPR048963">
    <property type="entry name" value="ArgZ/ArgE-like_C_2nd"/>
</dbReference>
<organism evidence="14 15">
    <name type="scientific">Halomarina oriensis</name>
    <dbReference type="NCBI Taxonomy" id="671145"/>
    <lineage>
        <taxon>Archaea</taxon>
        <taxon>Methanobacteriati</taxon>
        <taxon>Methanobacteriota</taxon>
        <taxon>Stenosarchaea group</taxon>
        <taxon>Halobacteria</taxon>
        <taxon>Halobacteriales</taxon>
        <taxon>Natronomonadaceae</taxon>
        <taxon>Halomarina</taxon>
    </lineage>
</organism>
<evidence type="ECO:0000256" key="5">
    <source>
        <dbReference type="ARBA" id="ARBA00052109"/>
    </source>
</evidence>
<feature type="domain" description="Arginine dihydrolase ArgZ/ArgE-like C-terminal first subdomain" evidence="13">
    <location>
        <begin position="104"/>
        <end position="201"/>
    </location>
</feature>
<dbReference type="InterPro" id="IPR048964">
    <property type="entry name" value="ArgZ/ArgE-like_C_1st"/>
</dbReference>
<evidence type="ECO:0000256" key="10">
    <source>
        <dbReference type="ARBA" id="ARBA00081581"/>
    </source>
</evidence>
<protein>
    <recommendedName>
        <fullName evidence="9">Ornithine cyclodeaminase</fullName>
        <ecNumber evidence="8">4.3.1.12</ecNumber>
    </recommendedName>
    <alternativeName>
        <fullName evidence="10">Archaeal ornithine cyclodeaminase</fullName>
    </alternativeName>
</protein>
<proteinExistence type="inferred from homology"/>
<dbReference type="EMBL" id="WSZK01000009">
    <property type="protein sequence ID" value="MWG33660.1"/>
    <property type="molecule type" value="Genomic_DNA"/>
</dbReference>
<dbReference type="GO" id="GO:0000166">
    <property type="term" value="F:nucleotide binding"/>
    <property type="evidence" value="ECO:0007669"/>
    <property type="project" value="UniProtKB-KW"/>
</dbReference>
<dbReference type="Proteomes" id="UP000451471">
    <property type="component" value="Unassembled WGS sequence"/>
</dbReference>
<dbReference type="Pfam" id="PF04455">
    <property type="entry name" value="Saccharop_dh_N"/>
    <property type="match status" value="1"/>
</dbReference>
<dbReference type="Gene3D" id="2.40.420.10">
    <property type="entry name" value="conserved putative lor/sdh protein from methanococcus maripaludis s2 domain"/>
    <property type="match status" value="1"/>
</dbReference>
<keyword evidence="4" id="KW-0456">Lyase</keyword>
<keyword evidence="2" id="KW-0547">Nucleotide-binding</keyword>
<dbReference type="AlphaFoldDB" id="A0A6B0GGJ9"/>
<evidence type="ECO:0000256" key="9">
    <source>
        <dbReference type="ARBA" id="ARBA00072993"/>
    </source>
</evidence>
<comment type="caution">
    <text evidence="14">The sequence shown here is derived from an EMBL/GenBank/DDBJ whole genome shotgun (WGS) entry which is preliminary data.</text>
</comment>
<evidence type="ECO:0000256" key="6">
    <source>
        <dbReference type="ARBA" id="ARBA00056756"/>
    </source>
</evidence>
<keyword evidence="15" id="KW-1185">Reference proteome</keyword>
<dbReference type="Gene3D" id="3.40.50.10690">
    <property type="entry name" value="putative lor/sdh protein like domains"/>
    <property type="match status" value="1"/>
</dbReference>
<dbReference type="InterPro" id="IPR007545">
    <property type="entry name" value="LOR/SDH_bifunc_enz_cons_dom"/>
</dbReference>
<feature type="domain" description="Arginine dihydrolase ArgZ/ArgE-like C-terminal second subdomain" evidence="12">
    <location>
        <begin position="203"/>
        <end position="414"/>
    </location>
</feature>
<evidence type="ECO:0000313" key="14">
    <source>
        <dbReference type="EMBL" id="MWG33660.1"/>
    </source>
</evidence>
<reference evidence="14 15" key="1">
    <citation type="submission" date="2019-12" db="EMBL/GenBank/DDBJ databases">
        <title>Halocatena pleomorpha gen. nov. sp. nov., an extremely halophilic archaeon of family Halobacteriaceae isolated from saltpan soil.</title>
        <authorList>
            <person name="Pal Y."/>
            <person name="Verma A."/>
            <person name="Krishnamurthi S."/>
            <person name="Kumar P."/>
        </authorList>
    </citation>
    <scope>NUCLEOTIDE SEQUENCE [LARGE SCALE GENOMIC DNA]</scope>
    <source>
        <strain evidence="14 15">JCM 16495</strain>
    </source>
</reference>
<comment type="similarity">
    <text evidence="7">Belongs to the AgrE/ArgZ ornithine cyclodeaminase family.</text>
</comment>
<evidence type="ECO:0000259" key="13">
    <source>
        <dbReference type="Pfam" id="PF21571"/>
    </source>
</evidence>
<dbReference type="Pfam" id="PF21571">
    <property type="entry name" value="ArgZ-like_C_1st"/>
    <property type="match status" value="1"/>
</dbReference>